<gene>
    <name evidence="1" type="ORF">B808_324</name>
</gene>
<evidence type="ECO:0000313" key="2">
    <source>
        <dbReference type="Proteomes" id="UP000019474"/>
    </source>
</evidence>
<dbReference type="RefSeq" id="WP_009167006.1">
    <property type="nucleotide sequence ID" value="NZ_ALXG01000014.1"/>
</dbReference>
<sequence>MARGKHRAPSSRLKWWFLLFGCLLLGGGWYAGSQLYSRQRQIDQLMIGIKNNQNKVIMQKLTSTAGVKVNAQSVRPLLSYYQQHPQQLTRLQRDLEQHGSSTAGFLVVKHGRYWGIFPKYQVQAQAVHPLVQTEKPKVTIRLNQQKVGQTADDGSLRLAPQLPGRYQLSAELRNAPQVVKNTQTVNLFKNQPQVINLRLPLVSYTALGPAGAQVIAAGQVLGTIGSDGRGQLDNVPLTATRLVIKTPTGTLTSEPHHLTSHDQGRQIRYRFANIATSDQARTLLQAVWSGVLDATNDQHDLDGQLVKKKLVRGSDGDAYQPLQDLINHNHEQQQLYRSLELEIMQVQPLAEKQTQVDYQLQTTLATGETQRQNFRAVIERDLPTGQYQLAQNQPAPG</sequence>
<dbReference type="AlphaFoldDB" id="W9EF86"/>
<comment type="caution">
    <text evidence="1">The sequence shown here is derived from an EMBL/GenBank/DDBJ whole genome shotgun (WGS) entry which is preliminary data.</text>
</comment>
<dbReference type="Proteomes" id="UP000019474">
    <property type="component" value="Unassembled WGS sequence"/>
</dbReference>
<dbReference type="PANTHER" id="PTHR40038:SF1">
    <property type="entry name" value="MEMBRANE-ASSOCIATED PROTEIN TCAA"/>
    <property type="match status" value="1"/>
</dbReference>
<proteinExistence type="predicted"/>
<evidence type="ECO:0000313" key="1">
    <source>
        <dbReference type="EMBL" id="ETO40747.1"/>
    </source>
</evidence>
<protein>
    <submittedName>
        <fullName evidence="1">Uncharacterized protein</fullName>
    </submittedName>
</protein>
<dbReference type="PATRIC" id="fig|1221538.3.peg.331"/>
<accession>W9EF86</accession>
<organism evidence="1 2">
    <name type="scientific">Fructilactobacillus florum 8D</name>
    <dbReference type="NCBI Taxonomy" id="1221538"/>
    <lineage>
        <taxon>Bacteria</taxon>
        <taxon>Bacillati</taxon>
        <taxon>Bacillota</taxon>
        <taxon>Bacilli</taxon>
        <taxon>Lactobacillales</taxon>
        <taxon>Lactobacillaceae</taxon>
        <taxon>Fructilactobacillus</taxon>
    </lineage>
</organism>
<dbReference type="OrthoDB" id="2327418at2"/>
<name>W9EF86_9LACO</name>
<dbReference type="PANTHER" id="PTHR40038">
    <property type="entry name" value="MEMBRANE-ASSOCIATED PROTEIN TCAA"/>
    <property type="match status" value="1"/>
</dbReference>
<dbReference type="EMBL" id="ALXG01000014">
    <property type="protein sequence ID" value="ETO40747.1"/>
    <property type="molecule type" value="Genomic_DNA"/>
</dbReference>
<keyword evidence="2" id="KW-1185">Reference proteome</keyword>
<reference evidence="1 2" key="1">
    <citation type="submission" date="2012-08" db="EMBL/GenBank/DDBJ databases">
        <title>Genome sequencing of Lactobacillus florum 8D.</title>
        <authorList>
            <person name="Kim E.B."/>
            <person name="Marco M.L."/>
        </authorList>
    </citation>
    <scope>NUCLEOTIDE SEQUENCE [LARGE SCALE GENOMIC DNA]</scope>
    <source>
        <strain evidence="1 2">8D</strain>
    </source>
</reference>